<name>A0A5C6CWT8_9BACT</name>
<protein>
    <submittedName>
        <fullName evidence="1">Uncharacterized protein</fullName>
    </submittedName>
</protein>
<proteinExistence type="predicted"/>
<evidence type="ECO:0000313" key="2">
    <source>
        <dbReference type="Proteomes" id="UP000316304"/>
    </source>
</evidence>
<keyword evidence="2" id="KW-1185">Reference proteome</keyword>
<dbReference type="EMBL" id="SJPT01000001">
    <property type="protein sequence ID" value="TWU27079.1"/>
    <property type="molecule type" value="Genomic_DNA"/>
</dbReference>
<dbReference type="AlphaFoldDB" id="A0A5C6CWT8"/>
<sequence length="145" mass="16887">MSPFLSIVGFVLANVLVGGASGGPASLAERVDLIELNHFVDENGREVFQQLIFYDWSKQERRFHVRAWRLIKGPEQLPVRRWNPTLYECVWHDGGVRKMVTASSMRETWSQEDPERANRRFLAEDRRIPLWRPRAAQGKRGATRR</sequence>
<reference evidence="1 2" key="1">
    <citation type="submission" date="2019-02" db="EMBL/GenBank/DDBJ databases">
        <title>Deep-cultivation of Planctomycetes and their phenomic and genomic characterization uncovers novel biology.</title>
        <authorList>
            <person name="Wiegand S."/>
            <person name="Jogler M."/>
            <person name="Boedeker C."/>
            <person name="Pinto D."/>
            <person name="Vollmers J."/>
            <person name="Rivas-Marin E."/>
            <person name="Kohn T."/>
            <person name="Peeters S.H."/>
            <person name="Heuer A."/>
            <person name="Rast P."/>
            <person name="Oberbeckmann S."/>
            <person name="Bunk B."/>
            <person name="Jeske O."/>
            <person name="Meyerdierks A."/>
            <person name="Storesund J.E."/>
            <person name="Kallscheuer N."/>
            <person name="Luecker S."/>
            <person name="Lage O.M."/>
            <person name="Pohl T."/>
            <person name="Merkel B.J."/>
            <person name="Hornburger P."/>
            <person name="Mueller R.-W."/>
            <person name="Bruemmer F."/>
            <person name="Labrenz M."/>
            <person name="Spormann A.M."/>
            <person name="Op Den Camp H."/>
            <person name="Overmann J."/>
            <person name="Amann R."/>
            <person name="Jetten M.S.M."/>
            <person name="Mascher T."/>
            <person name="Medema M.H."/>
            <person name="Devos D.P."/>
            <person name="Kaster A.-K."/>
            <person name="Ovreas L."/>
            <person name="Rohde M."/>
            <person name="Galperin M.Y."/>
            <person name="Jogler C."/>
        </authorList>
    </citation>
    <scope>NUCLEOTIDE SEQUENCE [LARGE SCALE GENOMIC DNA]</scope>
    <source>
        <strain evidence="1 2">Pla52o</strain>
    </source>
</reference>
<gene>
    <name evidence="1" type="ORF">Pla52o_09380</name>
</gene>
<evidence type="ECO:0000313" key="1">
    <source>
        <dbReference type="EMBL" id="TWU27079.1"/>
    </source>
</evidence>
<comment type="caution">
    <text evidence="1">The sequence shown here is derived from an EMBL/GenBank/DDBJ whole genome shotgun (WGS) entry which is preliminary data.</text>
</comment>
<organism evidence="1 2">
    <name type="scientific">Novipirellula galeiformis</name>
    <dbReference type="NCBI Taxonomy" id="2528004"/>
    <lineage>
        <taxon>Bacteria</taxon>
        <taxon>Pseudomonadati</taxon>
        <taxon>Planctomycetota</taxon>
        <taxon>Planctomycetia</taxon>
        <taxon>Pirellulales</taxon>
        <taxon>Pirellulaceae</taxon>
        <taxon>Novipirellula</taxon>
    </lineage>
</organism>
<accession>A0A5C6CWT8</accession>
<dbReference type="OrthoDB" id="272082at2"/>
<dbReference type="RefSeq" id="WP_146593322.1">
    <property type="nucleotide sequence ID" value="NZ_SJPT01000001.1"/>
</dbReference>
<dbReference type="Proteomes" id="UP000316304">
    <property type="component" value="Unassembled WGS sequence"/>
</dbReference>